<evidence type="ECO:0000259" key="6">
    <source>
        <dbReference type="Pfam" id="PF01494"/>
    </source>
</evidence>
<keyword evidence="8" id="KW-1185">Reference proteome</keyword>
<comment type="similarity">
    <text evidence="5">Belongs to the aromatic-ring hydroxylase family. TetX subfamily.</text>
</comment>
<dbReference type="GO" id="GO:0046677">
    <property type="term" value="P:response to antibiotic"/>
    <property type="evidence" value="ECO:0007669"/>
    <property type="project" value="InterPro"/>
</dbReference>
<dbReference type="Proteomes" id="UP000218505">
    <property type="component" value="Chromosome"/>
</dbReference>
<evidence type="ECO:0000256" key="4">
    <source>
        <dbReference type="ARBA" id="ARBA00023033"/>
    </source>
</evidence>
<evidence type="ECO:0000256" key="1">
    <source>
        <dbReference type="ARBA" id="ARBA00022630"/>
    </source>
</evidence>
<comment type="cofactor">
    <cofactor evidence="5">
        <name>FAD</name>
        <dbReference type="ChEBI" id="CHEBI:57692"/>
    </cofactor>
</comment>
<dbReference type="AlphaFoldDB" id="A0A290Z819"/>
<keyword evidence="4 5" id="KW-0503">Monooxygenase</keyword>
<dbReference type="InterPro" id="IPR036188">
    <property type="entry name" value="FAD/NAD-bd_sf"/>
</dbReference>
<keyword evidence="1 5" id="KW-0285">Flavoprotein</keyword>
<evidence type="ECO:0000313" key="7">
    <source>
        <dbReference type="EMBL" id="ATE55135.1"/>
    </source>
</evidence>
<dbReference type="GO" id="GO:0071949">
    <property type="term" value="F:FAD binding"/>
    <property type="evidence" value="ECO:0007669"/>
    <property type="project" value="InterPro"/>
</dbReference>
<accession>A0A290Z819</accession>
<dbReference type="GO" id="GO:0004497">
    <property type="term" value="F:monooxygenase activity"/>
    <property type="evidence" value="ECO:0007669"/>
    <property type="project" value="UniProtKB-UniRule"/>
</dbReference>
<feature type="binding site" evidence="5">
    <location>
        <position position="304"/>
    </location>
    <ligand>
        <name>FAD</name>
        <dbReference type="ChEBI" id="CHEBI:57692"/>
    </ligand>
</feature>
<dbReference type="PRINTS" id="PR00420">
    <property type="entry name" value="RNGMNOXGNASE"/>
</dbReference>
<dbReference type="PANTHER" id="PTHR46972:SF1">
    <property type="entry name" value="FAD DEPENDENT OXIDOREDUCTASE DOMAIN-CONTAINING PROTEIN"/>
    <property type="match status" value="1"/>
</dbReference>
<keyword evidence="2 5" id="KW-0274">FAD</keyword>
<reference evidence="7" key="1">
    <citation type="submission" date="2017-09" db="EMBL/GenBank/DDBJ databases">
        <title>Complete Genome Sequence of ansamitocin-producing Bacterium Actinosynnema pretiosum X47.</title>
        <authorList>
            <person name="Cao G."/>
            <person name="Zong G."/>
            <person name="Zhong C."/>
            <person name="Fu J."/>
        </authorList>
    </citation>
    <scope>NUCLEOTIDE SEQUENCE [LARGE SCALE GENOMIC DNA]</scope>
    <source>
        <strain evidence="7">X47</strain>
    </source>
</reference>
<comment type="subcellular location">
    <subcellularLocation>
        <location evidence="5">Cytoplasm</location>
    </subcellularLocation>
</comment>
<comment type="function">
    <text evidence="5">An FAD-requiring monooxygenase active on some tetracycline antibiotic derivatives, which leads to their inactivation. Hydroxylates carbon 11a of tetracycline and some analogs.</text>
</comment>
<dbReference type="KEGG" id="apre:CNX65_19100"/>
<dbReference type="InterPro" id="IPR043683">
    <property type="entry name" value="TetX_monooxygenase"/>
</dbReference>
<protein>
    <recommendedName>
        <fullName evidence="5">Flavin-dependent monooxygenase</fullName>
    </recommendedName>
    <alternativeName>
        <fullName evidence="5">TetX monooxygenase</fullName>
        <shortName evidence="5">TetX</shortName>
        <ecNumber evidence="5">1.14.13.-</ecNumber>
    </alternativeName>
</protein>
<name>A0A290Z819_9PSEU</name>
<keyword evidence="5" id="KW-0963">Cytoplasm</keyword>
<evidence type="ECO:0000256" key="3">
    <source>
        <dbReference type="ARBA" id="ARBA00023002"/>
    </source>
</evidence>
<feature type="binding site" evidence="5">
    <location>
        <position position="52"/>
    </location>
    <ligand>
        <name>NADPH</name>
        <dbReference type="ChEBI" id="CHEBI:57783"/>
    </ligand>
</feature>
<evidence type="ECO:0000256" key="2">
    <source>
        <dbReference type="ARBA" id="ARBA00022827"/>
    </source>
</evidence>
<dbReference type="EC" id="1.14.13.-" evidence="5"/>
<keyword evidence="3 5" id="KW-0560">Oxidoreductase</keyword>
<keyword evidence="5" id="KW-0521">NADP</keyword>
<keyword evidence="5" id="KW-0547">Nucleotide-binding</keyword>
<feature type="binding site" evidence="5">
    <location>
        <position position="59"/>
    </location>
    <ligand>
        <name>FAD</name>
        <dbReference type="ChEBI" id="CHEBI:57692"/>
    </ligand>
</feature>
<dbReference type="InterPro" id="IPR002938">
    <property type="entry name" value="FAD-bd"/>
</dbReference>
<comment type="domain">
    <text evidence="5">Consists of an N-terminal FAD-binding domain with a Rossman fold and a C-terminal substrate-binding domain.</text>
</comment>
<evidence type="ECO:0000313" key="8">
    <source>
        <dbReference type="Proteomes" id="UP000218505"/>
    </source>
</evidence>
<evidence type="ECO:0000256" key="5">
    <source>
        <dbReference type="HAMAP-Rule" id="MF_00845"/>
    </source>
</evidence>
<dbReference type="HAMAP" id="MF_00845">
    <property type="entry name" value="TetX_monooxygenase"/>
    <property type="match status" value="1"/>
</dbReference>
<gene>
    <name evidence="7" type="ORF">CNX65_19100</name>
</gene>
<sequence length="388" mass="40293">MTEHPKNEHPKNEHHEITVLGAGLGGLALAAVLRRNGVNAAVHDLDASPTSRDQGGVLDVHEDSGQVALRAAGAFDAFRAAVHEGGDATRVLDRHGVTRLSDDGGNGRPEIARGDLRRVLLDAAGGDVRWGSKAVAVHPLAGGRHRVVFADGHELTTDLLVGADGAWSRVRPLLSPAVPEYTGVSFVELTLPDVAGRHPAIAELAGPGGMFALGDERGFLAHRDGTGALHAYAALRIGPDWLGSIDFTDAEAARSELLRHFADWHPALRALITEAPAPLVPRPIHALPRGHRWPRTPGVTLLGDAAHLMSPFAGEGANLAMLDGAELGAALLAHPGDVEAALAAYEAAMFPRAEAAAAMSAAGLEACFEPSGPDALVSVMRGFAGTPA</sequence>
<dbReference type="EMBL" id="CP023445">
    <property type="protein sequence ID" value="ATE55135.1"/>
    <property type="molecule type" value="Genomic_DNA"/>
</dbReference>
<organism evidence="7 8">
    <name type="scientific">Actinosynnema pretiosum</name>
    <dbReference type="NCBI Taxonomy" id="42197"/>
    <lineage>
        <taxon>Bacteria</taxon>
        <taxon>Bacillati</taxon>
        <taxon>Actinomycetota</taxon>
        <taxon>Actinomycetes</taxon>
        <taxon>Pseudonocardiales</taxon>
        <taxon>Pseudonocardiaceae</taxon>
        <taxon>Actinosynnema</taxon>
    </lineage>
</organism>
<dbReference type="GO" id="GO:0005737">
    <property type="term" value="C:cytoplasm"/>
    <property type="evidence" value="ECO:0007669"/>
    <property type="project" value="UniProtKB-SubCell"/>
</dbReference>
<feature type="binding site" evidence="5">
    <location>
        <position position="113"/>
    </location>
    <ligand>
        <name>FAD</name>
        <dbReference type="ChEBI" id="CHEBI:57692"/>
    </ligand>
</feature>
<comment type="catalytic activity">
    <reaction evidence="5">
        <text>a tetracycline + NADPH + O2 + H(+) = an 11a-hydroxytetracycline + NADP(+) + H2O</text>
        <dbReference type="Rhea" id="RHEA:61444"/>
        <dbReference type="ChEBI" id="CHEBI:15377"/>
        <dbReference type="ChEBI" id="CHEBI:15378"/>
        <dbReference type="ChEBI" id="CHEBI:15379"/>
        <dbReference type="ChEBI" id="CHEBI:57783"/>
        <dbReference type="ChEBI" id="CHEBI:58349"/>
        <dbReference type="ChEBI" id="CHEBI:144644"/>
        <dbReference type="ChEBI" id="CHEBI:144645"/>
    </reaction>
</comment>
<dbReference type="SUPFAM" id="SSF51905">
    <property type="entry name" value="FAD/NAD(P)-binding domain"/>
    <property type="match status" value="1"/>
</dbReference>
<proteinExistence type="inferred from homology"/>
<feature type="domain" description="FAD-binding" evidence="6">
    <location>
        <begin position="16"/>
        <end position="357"/>
    </location>
</feature>
<comment type="subunit">
    <text evidence="5">Monomer.</text>
</comment>
<dbReference type="RefSeq" id="WP_096494947.1">
    <property type="nucleotide sequence ID" value="NZ_CP023445.1"/>
</dbReference>
<dbReference type="PANTHER" id="PTHR46972">
    <property type="entry name" value="MONOOXYGENASE ASQM-RELATED"/>
    <property type="match status" value="1"/>
</dbReference>
<dbReference type="Pfam" id="PF01494">
    <property type="entry name" value="FAD_binding_3"/>
    <property type="match status" value="1"/>
</dbReference>
<dbReference type="Gene3D" id="3.50.50.60">
    <property type="entry name" value="FAD/NAD(P)-binding domain"/>
    <property type="match status" value="1"/>
</dbReference>